<evidence type="ECO:0000256" key="4">
    <source>
        <dbReference type="ARBA" id="ARBA00011738"/>
    </source>
</evidence>
<proteinExistence type="inferred from homology"/>
<evidence type="ECO:0000256" key="5">
    <source>
        <dbReference type="ARBA" id="ARBA00013187"/>
    </source>
</evidence>
<evidence type="ECO:0000256" key="11">
    <source>
        <dbReference type="ARBA" id="ARBA00047715"/>
    </source>
</evidence>
<dbReference type="Gene3D" id="3.90.1150.10">
    <property type="entry name" value="Aspartate Aminotransferase, domain 1"/>
    <property type="match status" value="1"/>
</dbReference>
<dbReference type="Gene3D" id="3.40.640.10">
    <property type="entry name" value="Type I PLP-dependent aspartate aminotransferase-like (Major domain)"/>
    <property type="match status" value="1"/>
</dbReference>
<evidence type="ECO:0000256" key="7">
    <source>
        <dbReference type="ARBA" id="ARBA00022756"/>
    </source>
</evidence>
<comment type="cofactor">
    <cofactor evidence="1 12">
        <name>pyridoxal 5'-phosphate</name>
        <dbReference type="ChEBI" id="CHEBI:597326"/>
    </cofactor>
</comment>
<dbReference type="PROSITE" id="PS00599">
    <property type="entry name" value="AA_TRANSFER_CLASS_2"/>
    <property type="match status" value="1"/>
</dbReference>
<comment type="pathway">
    <text evidence="2">Cofactor biosynthesis; biotin biosynthesis.</text>
</comment>
<keyword evidence="8 12" id="KW-0663">Pyridoxal phosphate</keyword>
<name>A0A2S5R9G2_9PROT</name>
<dbReference type="PANTHER" id="PTHR13693">
    <property type="entry name" value="CLASS II AMINOTRANSFERASE/8-AMINO-7-OXONONANOATE SYNTHASE"/>
    <property type="match status" value="1"/>
</dbReference>
<protein>
    <recommendedName>
        <fullName evidence="5">8-amino-7-oxononanoate synthase</fullName>
        <ecNumber evidence="5">2.3.1.47</ecNumber>
    </recommendedName>
    <alternativeName>
        <fullName evidence="9">7-keto-8-amino-pelargonic acid synthase</fullName>
    </alternativeName>
    <alternativeName>
        <fullName evidence="10">8-amino-7-ketopelargonate synthase</fullName>
    </alternativeName>
</protein>
<evidence type="ECO:0000256" key="9">
    <source>
        <dbReference type="ARBA" id="ARBA00032610"/>
    </source>
</evidence>
<keyword evidence="6" id="KW-0808">Transferase</keyword>
<comment type="caution">
    <text evidence="14">The sequence shown here is derived from an EMBL/GenBank/DDBJ whole genome shotgun (WGS) entry which is preliminary data.</text>
</comment>
<evidence type="ECO:0000256" key="2">
    <source>
        <dbReference type="ARBA" id="ARBA00004746"/>
    </source>
</evidence>
<dbReference type="AlphaFoldDB" id="A0A2S5R9G2"/>
<keyword evidence="15" id="KW-1185">Reference proteome</keyword>
<evidence type="ECO:0000313" key="14">
    <source>
        <dbReference type="EMBL" id="PPE03940.1"/>
    </source>
</evidence>
<dbReference type="PANTHER" id="PTHR13693:SF100">
    <property type="entry name" value="8-AMINO-7-OXONONANOATE SYNTHASE"/>
    <property type="match status" value="1"/>
</dbReference>
<dbReference type="Pfam" id="PF00155">
    <property type="entry name" value="Aminotran_1_2"/>
    <property type="match status" value="1"/>
</dbReference>
<sequence>MLDFSNNDYLALSQHPHVVDAAVCAARRYGVGAKASRLLAEYHPLYHCLETRIAQDKKTEAALFFSSGFQANVSVLSALLDRRVLKSQPLVFCDRLNHASIYQALISSQCEWVRYRHLDMEHLQSLLERYAQDSRPKFIVTETLFGMDGDLSPLEKIYALALAYKTFVYLDEAHATGLFGPQGYGHSTTQVWDQVPHLIMGTFSKALGGSGAYIACNQVLKDYLVNKASGFIYSTAPSPCSVAAALKAWKMVEFMAPQRAHLHDLSDEFRNMLSTQKVDIGTSTTHIIPIILENEAQVMETQKKLRAKNIYVSGIRPPTVPPGSARLRIGLRASHTKEDLYRFMEEWKKI</sequence>
<evidence type="ECO:0000256" key="1">
    <source>
        <dbReference type="ARBA" id="ARBA00001933"/>
    </source>
</evidence>
<comment type="catalytic activity">
    <reaction evidence="11">
        <text>6-carboxyhexanoyl-[ACP] + L-alanine + H(+) = (8S)-8-amino-7-oxononanoate + holo-[ACP] + CO2</text>
        <dbReference type="Rhea" id="RHEA:42288"/>
        <dbReference type="Rhea" id="RHEA-COMP:9685"/>
        <dbReference type="Rhea" id="RHEA-COMP:9955"/>
        <dbReference type="ChEBI" id="CHEBI:15378"/>
        <dbReference type="ChEBI" id="CHEBI:16526"/>
        <dbReference type="ChEBI" id="CHEBI:57972"/>
        <dbReference type="ChEBI" id="CHEBI:64479"/>
        <dbReference type="ChEBI" id="CHEBI:78846"/>
        <dbReference type="ChEBI" id="CHEBI:149468"/>
        <dbReference type="EC" id="2.3.1.47"/>
    </reaction>
</comment>
<dbReference type="InterPro" id="IPR004839">
    <property type="entry name" value="Aminotransferase_I/II_large"/>
</dbReference>
<gene>
    <name evidence="14" type="ORF">HCUR_00721</name>
</gene>
<accession>A0A2S5R9G2</accession>
<evidence type="ECO:0000256" key="10">
    <source>
        <dbReference type="ARBA" id="ARBA00033381"/>
    </source>
</evidence>
<dbReference type="InterPro" id="IPR015422">
    <property type="entry name" value="PyrdxlP-dep_Trfase_small"/>
</dbReference>
<organism evidence="14 15">
    <name type="scientific">Holospora curviuscula</name>
    <dbReference type="NCBI Taxonomy" id="1082868"/>
    <lineage>
        <taxon>Bacteria</taxon>
        <taxon>Pseudomonadati</taxon>
        <taxon>Pseudomonadota</taxon>
        <taxon>Alphaproteobacteria</taxon>
        <taxon>Holosporales</taxon>
        <taxon>Holosporaceae</taxon>
        <taxon>Holospora</taxon>
    </lineage>
</organism>
<evidence type="ECO:0000259" key="13">
    <source>
        <dbReference type="Pfam" id="PF00155"/>
    </source>
</evidence>
<comment type="similarity">
    <text evidence="3">Belongs to the class-II pyridoxal-phosphate-dependent aminotransferase family. BioF subfamily.</text>
</comment>
<dbReference type="InterPro" id="IPR001917">
    <property type="entry name" value="Aminotrans_II_pyridoxalP_BS"/>
</dbReference>
<dbReference type="Proteomes" id="UP000239425">
    <property type="component" value="Unassembled WGS sequence"/>
</dbReference>
<evidence type="ECO:0000256" key="8">
    <source>
        <dbReference type="ARBA" id="ARBA00022898"/>
    </source>
</evidence>
<comment type="subunit">
    <text evidence="4">Homodimer.</text>
</comment>
<evidence type="ECO:0000313" key="15">
    <source>
        <dbReference type="Proteomes" id="UP000239425"/>
    </source>
</evidence>
<evidence type="ECO:0000256" key="6">
    <source>
        <dbReference type="ARBA" id="ARBA00022679"/>
    </source>
</evidence>
<evidence type="ECO:0000256" key="12">
    <source>
        <dbReference type="RuleBase" id="RU003693"/>
    </source>
</evidence>
<dbReference type="EC" id="2.3.1.47" evidence="5"/>
<dbReference type="SUPFAM" id="SSF53383">
    <property type="entry name" value="PLP-dependent transferases"/>
    <property type="match status" value="1"/>
</dbReference>
<keyword evidence="7" id="KW-0093">Biotin biosynthesis</keyword>
<dbReference type="GO" id="GO:0009102">
    <property type="term" value="P:biotin biosynthetic process"/>
    <property type="evidence" value="ECO:0007669"/>
    <property type="project" value="UniProtKB-KW"/>
</dbReference>
<evidence type="ECO:0000256" key="3">
    <source>
        <dbReference type="ARBA" id="ARBA00010008"/>
    </source>
</evidence>
<dbReference type="InterPro" id="IPR050087">
    <property type="entry name" value="AON_synthase_class-II"/>
</dbReference>
<feature type="domain" description="Aminotransferase class I/classII large" evidence="13">
    <location>
        <begin position="1"/>
        <end position="345"/>
    </location>
</feature>
<reference evidence="14 15" key="1">
    <citation type="submission" date="2017-11" db="EMBL/GenBank/DDBJ databases">
        <title>Comparative genomic analysis of Holospora spp., intranuclear symbionts of paramecia.</title>
        <authorList>
            <person name="Garushyants S.K."/>
            <person name="Beliavskaya A."/>
            <person name="Malko D.B."/>
            <person name="Logacheva M.D."/>
            <person name="Rautian M.S."/>
            <person name="Gelfand M.S."/>
        </authorList>
    </citation>
    <scope>NUCLEOTIDE SEQUENCE [LARGE SCALE GENOMIC DNA]</scope>
    <source>
        <strain evidence="15">02AZ16</strain>
    </source>
</reference>
<dbReference type="InterPro" id="IPR015421">
    <property type="entry name" value="PyrdxlP-dep_Trfase_major"/>
</dbReference>
<dbReference type="EMBL" id="PHHC01000080">
    <property type="protein sequence ID" value="PPE03940.1"/>
    <property type="molecule type" value="Genomic_DNA"/>
</dbReference>
<dbReference type="GO" id="GO:0030170">
    <property type="term" value="F:pyridoxal phosphate binding"/>
    <property type="evidence" value="ECO:0007669"/>
    <property type="project" value="InterPro"/>
</dbReference>
<dbReference type="GO" id="GO:0008710">
    <property type="term" value="F:8-amino-7-oxononanoate synthase activity"/>
    <property type="evidence" value="ECO:0007669"/>
    <property type="project" value="UniProtKB-EC"/>
</dbReference>
<dbReference type="InterPro" id="IPR015424">
    <property type="entry name" value="PyrdxlP-dep_Trfase"/>
</dbReference>